<dbReference type="Pfam" id="PF12100">
    <property type="entry name" value="DUF3576"/>
    <property type="match status" value="1"/>
</dbReference>
<protein>
    <recommendedName>
        <fullName evidence="5">DUF3576 domain-containing protein</fullName>
    </recommendedName>
</protein>
<evidence type="ECO:0000313" key="4">
    <source>
        <dbReference type="Proteomes" id="UP000029995"/>
    </source>
</evidence>
<feature type="chain" id="PRO_5001968288" description="DUF3576 domain-containing protein" evidence="2">
    <location>
        <begin position="18"/>
        <end position="179"/>
    </location>
</feature>
<accession>A0A0A0D7U1</accession>
<name>A0A0A0D7U1_9PROT</name>
<dbReference type="PROSITE" id="PS51257">
    <property type="entry name" value="PROKAR_LIPOPROTEIN"/>
    <property type="match status" value="1"/>
</dbReference>
<dbReference type="RefSeq" id="WP_034835819.1">
    <property type="nucleotide sequence ID" value="NZ_JANX01000111.1"/>
</dbReference>
<evidence type="ECO:0000313" key="3">
    <source>
        <dbReference type="EMBL" id="KGM34209.1"/>
    </source>
</evidence>
<dbReference type="OrthoDB" id="8479681at2"/>
<proteinExistence type="predicted"/>
<keyword evidence="2" id="KW-0732">Signal</keyword>
<organism evidence="3 4">
    <name type="scientific">Inquilinus limosus MP06</name>
    <dbReference type="NCBI Taxonomy" id="1398085"/>
    <lineage>
        <taxon>Bacteria</taxon>
        <taxon>Pseudomonadati</taxon>
        <taxon>Pseudomonadota</taxon>
        <taxon>Alphaproteobacteria</taxon>
        <taxon>Rhodospirillales</taxon>
        <taxon>Rhodospirillaceae</taxon>
        <taxon>Inquilinus</taxon>
    </lineage>
</organism>
<evidence type="ECO:0000256" key="1">
    <source>
        <dbReference type="SAM" id="MobiDB-lite"/>
    </source>
</evidence>
<feature type="signal peptide" evidence="2">
    <location>
        <begin position="1"/>
        <end position="17"/>
    </location>
</feature>
<dbReference type="AlphaFoldDB" id="A0A0A0D7U1"/>
<evidence type="ECO:0000256" key="2">
    <source>
        <dbReference type="SAM" id="SignalP"/>
    </source>
</evidence>
<evidence type="ECO:0008006" key="5">
    <source>
        <dbReference type="Google" id="ProtNLM"/>
    </source>
</evidence>
<sequence length="179" mass="19072">MSLRSLLALLTVVFTVAACSDDGVKVGPSPELGPSRERSPAPNQSIFGPGGLSFGAGSEQKKDLGEGAVLGVNAYLWRASLDTVSFMPITSADPFGGTIVTDWYTDPREPTARYKLNVYILGRELRSDGIKVSVFRQVQGRGGWSDAPPPATMGTALEDTILTKARQLRITGLEQSTAQ</sequence>
<dbReference type="InterPro" id="IPR021959">
    <property type="entry name" value="DUF3576"/>
</dbReference>
<dbReference type="EMBL" id="JANX01000111">
    <property type="protein sequence ID" value="KGM34209.1"/>
    <property type="molecule type" value="Genomic_DNA"/>
</dbReference>
<dbReference type="Proteomes" id="UP000029995">
    <property type="component" value="Unassembled WGS sequence"/>
</dbReference>
<feature type="region of interest" description="Disordered" evidence="1">
    <location>
        <begin position="25"/>
        <end position="44"/>
    </location>
</feature>
<gene>
    <name evidence="3" type="ORF">P409_11520</name>
</gene>
<comment type="caution">
    <text evidence="3">The sequence shown here is derived from an EMBL/GenBank/DDBJ whole genome shotgun (WGS) entry which is preliminary data.</text>
</comment>
<reference evidence="3 4" key="1">
    <citation type="submission" date="2014-01" db="EMBL/GenBank/DDBJ databases">
        <title>Genome sequence determination for a cystic fibrosis isolate, Inquilinus limosus.</title>
        <authorList>
            <person name="Pino M."/>
            <person name="Di Conza J."/>
            <person name="Gutkind G."/>
        </authorList>
    </citation>
    <scope>NUCLEOTIDE SEQUENCE [LARGE SCALE GENOMIC DNA]</scope>
    <source>
        <strain evidence="3 4">MP06</strain>
    </source>
</reference>